<keyword evidence="7 10" id="KW-0119">Carbohydrate metabolism</keyword>
<dbReference type="SMART" id="SM00637">
    <property type="entry name" value="CBD_II"/>
    <property type="match status" value="1"/>
</dbReference>
<dbReference type="InterPro" id="IPR006311">
    <property type="entry name" value="TAT_signal"/>
</dbReference>
<dbReference type="InterPro" id="IPR033119">
    <property type="entry name" value="GH11_AS_2"/>
</dbReference>
<dbReference type="SUPFAM" id="SSF49384">
    <property type="entry name" value="Carbohydrate-binding domain"/>
    <property type="match status" value="1"/>
</dbReference>
<evidence type="ECO:0000256" key="5">
    <source>
        <dbReference type="ARBA" id="ARBA00022729"/>
    </source>
</evidence>
<accession>A0ABW0XLI8</accession>
<dbReference type="Pfam" id="PF00457">
    <property type="entry name" value="Glyco_hydro_11"/>
    <property type="match status" value="1"/>
</dbReference>
<dbReference type="InterPro" id="IPR008965">
    <property type="entry name" value="CBM2/CBM3_carb-bd_dom_sf"/>
</dbReference>
<dbReference type="PROSITE" id="PS51173">
    <property type="entry name" value="CBM2"/>
    <property type="match status" value="1"/>
</dbReference>
<evidence type="ECO:0000259" key="13">
    <source>
        <dbReference type="PROSITE" id="PS51173"/>
    </source>
</evidence>
<keyword evidence="8 10" id="KW-0326">Glycosidase</keyword>
<feature type="domain" description="GH11" evidence="14">
    <location>
        <begin position="51"/>
        <end position="238"/>
    </location>
</feature>
<feature type="signal peptide" evidence="12">
    <location>
        <begin position="1"/>
        <end position="48"/>
    </location>
</feature>
<dbReference type="SUPFAM" id="SSF49899">
    <property type="entry name" value="Concanavalin A-like lectins/glucanases"/>
    <property type="match status" value="1"/>
</dbReference>
<dbReference type="PRINTS" id="PR00911">
    <property type="entry name" value="GLHYDRLASE11"/>
</dbReference>
<dbReference type="PROSITE" id="PS51318">
    <property type="entry name" value="TAT"/>
    <property type="match status" value="1"/>
</dbReference>
<organism evidence="15 16">
    <name type="scientific">Streptomyces incanus</name>
    <dbReference type="NCBI Taxonomy" id="887453"/>
    <lineage>
        <taxon>Bacteria</taxon>
        <taxon>Bacillati</taxon>
        <taxon>Actinomycetota</taxon>
        <taxon>Actinomycetes</taxon>
        <taxon>Kitasatosporales</taxon>
        <taxon>Streptomycetaceae</taxon>
        <taxon>Streptomyces</taxon>
    </lineage>
</organism>
<dbReference type="EMBL" id="JBHSPC010000015">
    <property type="protein sequence ID" value="MFC5669866.1"/>
    <property type="molecule type" value="Genomic_DNA"/>
</dbReference>
<dbReference type="Proteomes" id="UP001596183">
    <property type="component" value="Unassembled WGS sequence"/>
</dbReference>
<reference evidence="16" key="1">
    <citation type="journal article" date="2019" name="Int. J. Syst. Evol. Microbiol.">
        <title>The Global Catalogue of Microorganisms (GCM) 10K type strain sequencing project: providing services to taxonomists for standard genome sequencing and annotation.</title>
        <authorList>
            <consortium name="The Broad Institute Genomics Platform"/>
            <consortium name="The Broad Institute Genome Sequencing Center for Infectious Disease"/>
            <person name="Wu L."/>
            <person name="Ma J."/>
        </authorList>
    </citation>
    <scope>NUCLEOTIDE SEQUENCE [LARGE SCALE GENOMIC DNA]</scope>
    <source>
        <strain evidence="16">JCM 13852</strain>
    </source>
</reference>
<dbReference type="InterPro" id="IPR018208">
    <property type="entry name" value="GH11_AS_1"/>
</dbReference>
<dbReference type="PROSITE" id="PS00777">
    <property type="entry name" value="GH11_2"/>
    <property type="match status" value="1"/>
</dbReference>
<feature type="domain" description="CBM2" evidence="13">
    <location>
        <begin position="247"/>
        <end position="339"/>
    </location>
</feature>
<evidence type="ECO:0000313" key="16">
    <source>
        <dbReference type="Proteomes" id="UP001596183"/>
    </source>
</evidence>
<dbReference type="PANTHER" id="PTHR46828">
    <property type="entry name" value="ENDO-1,4-BETA-XYLANASE A-RELATED"/>
    <property type="match status" value="1"/>
</dbReference>
<feature type="active site" description="Proton donor" evidence="10">
    <location>
        <position position="225"/>
    </location>
</feature>
<proteinExistence type="inferred from homology"/>
<protein>
    <recommendedName>
        <fullName evidence="3 10">Endo-1,4-beta-xylanase</fullName>
        <ecNumber evidence="3 10">3.2.1.8</ecNumber>
    </recommendedName>
</protein>
<keyword evidence="5 12" id="KW-0732">Signal</keyword>
<comment type="similarity">
    <text evidence="10 11">Belongs to the glycosyl hydrolase 11 (cellulase G) family.</text>
</comment>
<dbReference type="EC" id="3.2.1.8" evidence="3 10"/>
<dbReference type="PROSITE" id="PS00776">
    <property type="entry name" value="GH11_1"/>
    <property type="match status" value="1"/>
</dbReference>
<dbReference type="PROSITE" id="PS51761">
    <property type="entry name" value="GH11_3"/>
    <property type="match status" value="1"/>
</dbReference>
<evidence type="ECO:0000256" key="4">
    <source>
        <dbReference type="ARBA" id="ARBA00022651"/>
    </source>
</evidence>
<keyword evidence="16" id="KW-1185">Reference proteome</keyword>
<dbReference type="InterPro" id="IPR001137">
    <property type="entry name" value="Glyco_hydro_11"/>
</dbReference>
<keyword evidence="4 10" id="KW-0858">Xylan degradation</keyword>
<name>A0ABW0XLI8_9ACTN</name>
<dbReference type="GO" id="GO:0016787">
    <property type="term" value="F:hydrolase activity"/>
    <property type="evidence" value="ECO:0007669"/>
    <property type="project" value="UniProtKB-KW"/>
</dbReference>
<dbReference type="InterPro" id="IPR013319">
    <property type="entry name" value="GH11/12"/>
</dbReference>
<feature type="chain" id="PRO_5045692692" description="Endo-1,4-beta-xylanase" evidence="12">
    <location>
        <begin position="49"/>
        <end position="339"/>
    </location>
</feature>
<dbReference type="InterPro" id="IPR013320">
    <property type="entry name" value="ConA-like_dom_sf"/>
</dbReference>
<comment type="catalytic activity">
    <reaction evidence="1 10 11">
        <text>Endohydrolysis of (1-&gt;4)-beta-D-xylosidic linkages in xylans.</text>
        <dbReference type="EC" id="3.2.1.8"/>
    </reaction>
</comment>
<comment type="caution">
    <text evidence="15">The sequence shown here is derived from an EMBL/GenBank/DDBJ whole genome shotgun (WGS) entry which is preliminary data.</text>
</comment>
<dbReference type="InterPro" id="IPR001919">
    <property type="entry name" value="CBD2"/>
</dbReference>
<evidence type="ECO:0000256" key="12">
    <source>
        <dbReference type="SAM" id="SignalP"/>
    </source>
</evidence>
<evidence type="ECO:0000256" key="6">
    <source>
        <dbReference type="ARBA" id="ARBA00022801"/>
    </source>
</evidence>
<dbReference type="InterPro" id="IPR033123">
    <property type="entry name" value="GH11_dom"/>
</dbReference>
<sequence>MNDVPAHHASRRHGRFGPLSRFRLLISSFCTTVLVAVASVALPGTAHADTVVTTNQTGTDNGYHYSFWTDAPGTVSMTLGSGGNYSTSWRNTGNFVAGKGWANGGRRAVTYSGTFNPSGNAYLTLYGWTSNPLVEYYIVDNWGTYRPTGTFMGTVTSDGGTYDIYKTTRYNAPSVEGTRTFDQYWSVRQSKRTGGTITTGNHFDAWARAGMPLGTFNYYMIMATEGYQSSGSSNITVGDTGSGGGGGGGGGGGCSATLSAGQQWSDRYNLNVSVTGSSNWTATMNIPSPAKVLSTWNVSATYPSSQVLTAKPNGNGNTWGVTIQHNGNRTWPTVSCSAN</sequence>
<evidence type="ECO:0000256" key="10">
    <source>
        <dbReference type="PROSITE-ProRule" id="PRU01097"/>
    </source>
</evidence>
<keyword evidence="6 10" id="KW-0378">Hydrolase</keyword>
<evidence type="ECO:0000256" key="1">
    <source>
        <dbReference type="ARBA" id="ARBA00000681"/>
    </source>
</evidence>
<evidence type="ECO:0000256" key="8">
    <source>
        <dbReference type="ARBA" id="ARBA00023295"/>
    </source>
</evidence>
<evidence type="ECO:0000256" key="7">
    <source>
        <dbReference type="ARBA" id="ARBA00023277"/>
    </source>
</evidence>
<keyword evidence="9 10" id="KW-0624">Polysaccharide degradation</keyword>
<dbReference type="Gene3D" id="2.60.120.180">
    <property type="match status" value="1"/>
</dbReference>
<evidence type="ECO:0000256" key="9">
    <source>
        <dbReference type="ARBA" id="ARBA00023326"/>
    </source>
</evidence>
<comment type="pathway">
    <text evidence="2 10 11">Glycan degradation; xylan degradation.</text>
</comment>
<dbReference type="InterPro" id="IPR012291">
    <property type="entry name" value="CBM2_carb-bd_dom_sf"/>
</dbReference>
<dbReference type="PANTHER" id="PTHR46828:SF2">
    <property type="entry name" value="ENDO-1,4-BETA-XYLANASE A-RELATED"/>
    <property type="match status" value="1"/>
</dbReference>
<evidence type="ECO:0000256" key="11">
    <source>
        <dbReference type="RuleBase" id="RU362015"/>
    </source>
</evidence>
<evidence type="ECO:0000259" key="14">
    <source>
        <dbReference type="PROSITE" id="PS51761"/>
    </source>
</evidence>
<dbReference type="RefSeq" id="WP_381207017.1">
    <property type="nucleotide sequence ID" value="NZ_JBHSPC010000015.1"/>
</dbReference>
<evidence type="ECO:0000256" key="2">
    <source>
        <dbReference type="ARBA" id="ARBA00004851"/>
    </source>
</evidence>
<dbReference type="Gene3D" id="2.60.40.290">
    <property type="match status" value="1"/>
</dbReference>
<evidence type="ECO:0000313" key="15">
    <source>
        <dbReference type="EMBL" id="MFC5669866.1"/>
    </source>
</evidence>
<gene>
    <name evidence="15" type="ORF">ACFP2V_06995</name>
</gene>
<feature type="active site" description="Nucleophile" evidence="10">
    <location>
        <position position="135"/>
    </location>
</feature>
<evidence type="ECO:0000256" key="3">
    <source>
        <dbReference type="ARBA" id="ARBA00012590"/>
    </source>
</evidence>